<organism evidence="2 3">
    <name type="scientific">Amylocarpus encephaloides</name>
    <dbReference type="NCBI Taxonomy" id="45428"/>
    <lineage>
        <taxon>Eukaryota</taxon>
        <taxon>Fungi</taxon>
        <taxon>Dikarya</taxon>
        <taxon>Ascomycota</taxon>
        <taxon>Pezizomycotina</taxon>
        <taxon>Leotiomycetes</taxon>
        <taxon>Helotiales</taxon>
        <taxon>Helotiales incertae sedis</taxon>
        <taxon>Amylocarpus</taxon>
    </lineage>
</organism>
<accession>A0A9P8C0R8</accession>
<dbReference type="OrthoDB" id="66095at2759"/>
<sequence length="355" mass="40460">MQRIGRYLYAAARDAIFNPPLASEGIEVPLSEEEQSDDGFQPKLEDIEEVKKIFLEELLLPLELVVNIVDFAEYWPHTTGIMWAGEEDSLYVRTGDRRENCLVVRTPPLGFEPLQAWKTRVVSNHEGTKTSTEVGPELEGTGRYPWSIDSAPRSVNRETDDNHLTKRIIEDWEKLSTTRGRPCRKVVFTIESHDQGWGGSAVDKGTFRGSFTWFDVGLERMSAFRADDDHIDDPGTDLDSEYPINCGSRMIIPRPRNPSSPEFPLLPERTCLQKNLTSTKFATKHEIIWRATDNIQPDSQEGDQLEEQGRGRDTLNGEFVRNLKMGDIITVWAKARFPGWCNVVESVKVDVYWAE</sequence>
<evidence type="ECO:0000313" key="3">
    <source>
        <dbReference type="Proteomes" id="UP000824998"/>
    </source>
</evidence>
<feature type="region of interest" description="Disordered" evidence="1">
    <location>
        <begin position="292"/>
        <end position="312"/>
    </location>
</feature>
<reference evidence="2" key="1">
    <citation type="journal article" date="2021" name="IMA Fungus">
        <title>Genomic characterization of three marine fungi, including Emericellopsis atlantica sp. nov. with signatures of a generalist lifestyle and marine biomass degradation.</title>
        <authorList>
            <person name="Hagestad O.C."/>
            <person name="Hou L."/>
            <person name="Andersen J.H."/>
            <person name="Hansen E.H."/>
            <person name="Altermark B."/>
            <person name="Li C."/>
            <person name="Kuhnert E."/>
            <person name="Cox R.J."/>
            <person name="Crous P.W."/>
            <person name="Spatafora J.W."/>
            <person name="Lail K."/>
            <person name="Amirebrahimi M."/>
            <person name="Lipzen A."/>
            <person name="Pangilinan J."/>
            <person name="Andreopoulos W."/>
            <person name="Hayes R.D."/>
            <person name="Ng V."/>
            <person name="Grigoriev I.V."/>
            <person name="Jackson S.A."/>
            <person name="Sutton T.D.S."/>
            <person name="Dobson A.D.W."/>
            <person name="Rama T."/>
        </authorList>
    </citation>
    <scope>NUCLEOTIDE SEQUENCE</scope>
    <source>
        <strain evidence="2">TRa018bII</strain>
    </source>
</reference>
<dbReference type="AlphaFoldDB" id="A0A9P8C0R8"/>
<dbReference type="Proteomes" id="UP000824998">
    <property type="component" value="Unassembled WGS sequence"/>
</dbReference>
<keyword evidence="3" id="KW-1185">Reference proteome</keyword>
<evidence type="ECO:0000313" key="2">
    <source>
        <dbReference type="EMBL" id="KAG9229529.1"/>
    </source>
</evidence>
<proteinExistence type="predicted"/>
<gene>
    <name evidence="2" type="ORF">BJ875DRAFT_387174</name>
</gene>
<dbReference type="EMBL" id="MU251757">
    <property type="protein sequence ID" value="KAG9229529.1"/>
    <property type="molecule type" value="Genomic_DNA"/>
</dbReference>
<protein>
    <submittedName>
        <fullName evidence="2">Uncharacterized protein</fullName>
    </submittedName>
</protein>
<evidence type="ECO:0000256" key="1">
    <source>
        <dbReference type="SAM" id="MobiDB-lite"/>
    </source>
</evidence>
<comment type="caution">
    <text evidence="2">The sequence shown here is derived from an EMBL/GenBank/DDBJ whole genome shotgun (WGS) entry which is preliminary data.</text>
</comment>
<name>A0A9P8C0R8_9HELO</name>